<dbReference type="Proteomes" id="UP001152607">
    <property type="component" value="Unassembled WGS sequence"/>
</dbReference>
<sequence length="56" mass="6433">MTITMHGWGRFCCWCVLVVINADLLFREDRTNIMILVGFSACIWVRLDVDLESAVV</sequence>
<gene>
    <name evidence="2" type="ORF">PDIGIT_LOCUS321</name>
</gene>
<evidence type="ECO:0000256" key="1">
    <source>
        <dbReference type="SAM" id="SignalP"/>
    </source>
</evidence>
<dbReference type="EMBL" id="CAOQHR010000001">
    <property type="protein sequence ID" value="CAI6233867.1"/>
    <property type="molecule type" value="Genomic_DNA"/>
</dbReference>
<proteinExistence type="predicted"/>
<reference evidence="2" key="1">
    <citation type="submission" date="2023-01" db="EMBL/GenBank/DDBJ databases">
        <authorList>
            <person name="Van Ghelder C."/>
            <person name="Rancurel C."/>
        </authorList>
    </citation>
    <scope>NUCLEOTIDE SEQUENCE</scope>
    <source>
        <strain evidence="2">CNCM I-4278</strain>
    </source>
</reference>
<comment type="caution">
    <text evidence="2">The sequence shown here is derived from an EMBL/GenBank/DDBJ whole genome shotgun (WGS) entry which is preliminary data.</text>
</comment>
<feature type="chain" id="PRO_5040971983" evidence="1">
    <location>
        <begin position="23"/>
        <end position="56"/>
    </location>
</feature>
<accession>A0A9W4XD01</accession>
<name>A0A9W4XD01_9PLEO</name>
<evidence type="ECO:0000313" key="2">
    <source>
        <dbReference type="EMBL" id="CAI6233867.1"/>
    </source>
</evidence>
<keyword evidence="1" id="KW-0732">Signal</keyword>
<protein>
    <submittedName>
        <fullName evidence="2">Uncharacterized protein</fullName>
    </submittedName>
</protein>
<feature type="signal peptide" evidence="1">
    <location>
        <begin position="1"/>
        <end position="22"/>
    </location>
</feature>
<organism evidence="2 3">
    <name type="scientific">Periconia digitata</name>
    <dbReference type="NCBI Taxonomy" id="1303443"/>
    <lineage>
        <taxon>Eukaryota</taxon>
        <taxon>Fungi</taxon>
        <taxon>Dikarya</taxon>
        <taxon>Ascomycota</taxon>
        <taxon>Pezizomycotina</taxon>
        <taxon>Dothideomycetes</taxon>
        <taxon>Pleosporomycetidae</taxon>
        <taxon>Pleosporales</taxon>
        <taxon>Massarineae</taxon>
        <taxon>Periconiaceae</taxon>
        <taxon>Periconia</taxon>
    </lineage>
</organism>
<dbReference type="AlphaFoldDB" id="A0A9W4XD01"/>
<evidence type="ECO:0000313" key="3">
    <source>
        <dbReference type="Proteomes" id="UP001152607"/>
    </source>
</evidence>
<keyword evidence="3" id="KW-1185">Reference proteome</keyword>